<comment type="caution">
    <text evidence="1">The sequence shown here is derived from an EMBL/GenBank/DDBJ whole genome shotgun (WGS) entry which is preliminary data.</text>
</comment>
<name>A0A9W6VS44_9ACTN</name>
<dbReference type="EMBL" id="BSTJ01000005">
    <property type="protein sequence ID" value="GLY76251.1"/>
    <property type="molecule type" value="Genomic_DNA"/>
</dbReference>
<protein>
    <submittedName>
        <fullName evidence="1">Uncharacterized protein</fullName>
    </submittedName>
</protein>
<dbReference type="AlphaFoldDB" id="A0A9W6VS44"/>
<dbReference type="Proteomes" id="UP001165135">
    <property type="component" value="Unassembled WGS sequence"/>
</dbReference>
<reference evidence="1" key="1">
    <citation type="submission" date="2023-03" db="EMBL/GenBank/DDBJ databases">
        <title>Actinoallomurus iriomotensis NBRC 103681.</title>
        <authorList>
            <person name="Ichikawa N."/>
            <person name="Sato H."/>
            <person name="Tonouchi N."/>
        </authorList>
    </citation>
    <scope>NUCLEOTIDE SEQUENCE</scope>
    <source>
        <strain evidence="1">NBRC 103681</strain>
    </source>
</reference>
<evidence type="ECO:0000313" key="2">
    <source>
        <dbReference type="Proteomes" id="UP001165135"/>
    </source>
</evidence>
<evidence type="ECO:0000313" key="1">
    <source>
        <dbReference type="EMBL" id="GLY76251.1"/>
    </source>
</evidence>
<sequence>MLQDDVEEPAVGLRGVFHPLDEFEASAGPGHRGGEPFGGLVQLGFLQVLEDVLPEGDEGGVA</sequence>
<proteinExistence type="predicted"/>
<gene>
    <name evidence="1" type="ORF">Airi01_045180</name>
</gene>
<accession>A0A9W6VS44</accession>
<organism evidence="1 2">
    <name type="scientific">Actinoallomurus iriomotensis</name>
    <dbReference type="NCBI Taxonomy" id="478107"/>
    <lineage>
        <taxon>Bacteria</taxon>
        <taxon>Bacillati</taxon>
        <taxon>Actinomycetota</taxon>
        <taxon>Actinomycetes</taxon>
        <taxon>Streptosporangiales</taxon>
        <taxon>Thermomonosporaceae</taxon>
        <taxon>Actinoallomurus</taxon>
    </lineage>
</organism>